<gene>
    <name evidence="1" type="ORF">LCGC14_1220740</name>
</gene>
<dbReference type="AlphaFoldDB" id="A0A0F9LBB4"/>
<comment type="caution">
    <text evidence="1">The sequence shown here is derived from an EMBL/GenBank/DDBJ whole genome shotgun (WGS) entry which is preliminary data.</text>
</comment>
<accession>A0A0F9LBB4</accession>
<name>A0A0F9LBB4_9ZZZZ</name>
<organism evidence="1">
    <name type="scientific">marine sediment metagenome</name>
    <dbReference type="NCBI Taxonomy" id="412755"/>
    <lineage>
        <taxon>unclassified sequences</taxon>
        <taxon>metagenomes</taxon>
        <taxon>ecological metagenomes</taxon>
    </lineage>
</organism>
<proteinExistence type="predicted"/>
<sequence>MKEKELKKQIKDALISKESKKVIQIKVSDKQMRRIIDEKLKSFFKGLENHVKVKIINQRKSVKIENSDWLKEFPKEIEVSNFPRLEKFPEIKFPKIPKPLKEVSIKKPRWWKQISLKQTVNDIALIFDRLLAKVQKPENAIAVRLTTAHKDEFYNAIASAIAGGSFEVVGIKDSEGDRINPARHLSVNKAIEALTQDIAAAAYSATTVHANAYRFSGFFVKFSTTQSRTITISITDGTVSIPIWTKVSDVSTSRVFVPDKSWELPDDWELKVEITKTAGACLADILLITTNN</sequence>
<dbReference type="EMBL" id="LAZR01006425">
    <property type="protein sequence ID" value="KKM92209.1"/>
    <property type="molecule type" value="Genomic_DNA"/>
</dbReference>
<reference evidence="1" key="1">
    <citation type="journal article" date="2015" name="Nature">
        <title>Complex archaea that bridge the gap between prokaryotes and eukaryotes.</title>
        <authorList>
            <person name="Spang A."/>
            <person name="Saw J.H."/>
            <person name="Jorgensen S.L."/>
            <person name="Zaremba-Niedzwiedzka K."/>
            <person name="Martijn J."/>
            <person name="Lind A.E."/>
            <person name="van Eijk R."/>
            <person name="Schleper C."/>
            <person name="Guy L."/>
            <person name="Ettema T.J."/>
        </authorList>
    </citation>
    <scope>NUCLEOTIDE SEQUENCE</scope>
</reference>
<evidence type="ECO:0000313" key="1">
    <source>
        <dbReference type="EMBL" id="KKM92209.1"/>
    </source>
</evidence>
<protein>
    <submittedName>
        <fullName evidence="1">Uncharacterized protein</fullName>
    </submittedName>
</protein>